<dbReference type="EnsemblBacteria" id="CAI50484">
    <property type="protein sequence ID" value="CAI50484"/>
    <property type="gene ID" value="NP_4786A"/>
</dbReference>
<gene>
    <name evidence="1" type="ordered locus">NP_4786A</name>
</gene>
<dbReference type="HOGENOM" id="CLU_1567202_0_0_2"/>
<proteinExistence type="predicted"/>
<evidence type="ECO:0000313" key="2">
    <source>
        <dbReference type="Proteomes" id="UP000002698"/>
    </source>
</evidence>
<evidence type="ECO:0000313" key="1">
    <source>
        <dbReference type="EMBL" id="CAI50484.1"/>
    </source>
</evidence>
<organism evidence="1 2">
    <name type="scientific">Natronomonas pharaonis (strain ATCC 35678 / DSM 2160 / CIP 103997 / JCM 8858 / NBRC 14720 / NCIMB 2260 / Gabara)</name>
    <name type="common">Halobacterium pharaonis</name>
    <dbReference type="NCBI Taxonomy" id="348780"/>
    <lineage>
        <taxon>Archaea</taxon>
        <taxon>Methanobacteriati</taxon>
        <taxon>Methanobacteriota</taxon>
        <taxon>Stenosarchaea group</taxon>
        <taxon>Halobacteria</taxon>
        <taxon>Halobacteriales</taxon>
        <taxon>Natronomonadaceae</taxon>
        <taxon>Natronomonas</taxon>
    </lineage>
</organism>
<dbReference type="RefSeq" id="WP_011324096.1">
    <property type="nucleotide sequence ID" value="NC_007426.1"/>
</dbReference>
<dbReference type="PROSITE" id="PS51257">
    <property type="entry name" value="PROKAR_LIPOPROTEIN"/>
    <property type="match status" value="1"/>
</dbReference>
<dbReference type="EMBL" id="CR936257">
    <property type="protein sequence ID" value="CAI50484.1"/>
    <property type="molecule type" value="Genomic_DNA"/>
</dbReference>
<keyword evidence="2" id="KW-1185">Reference proteome</keyword>
<dbReference type="Proteomes" id="UP000002698">
    <property type="component" value="Chromosome"/>
</dbReference>
<name>A0A1U7EYZ7_NATPD</name>
<dbReference type="OrthoDB" id="383870at2157"/>
<dbReference type="KEGG" id="nph:NP_4786A"/>
<dbReference type="AlphaFoldDB" id="A0A1U7EYZ7"/>
<accession>A0A1U7EYZ7</accession>
<sequence length="170" mass="18765">MNRRSFVAGAFGGAGIVTAGCIDIDSEDWEMVQHCTEEVSVRVDSVGTALEEWLQSPETFDASRFDRLADETETTLDNCESDIRERYEEIEDETIVPDEELEQYDGQEIVSLLQDLLETAHDGQTAAIAVAQADAEPQALDDAEEDIVESVAEDHEEVLDDVEPILAAET</sequence>
<dbReference type="GeneID" id="3702175"/>
<dbReference type="STRING" id="348780.NP_4786A"/>
<reference evidence="1 2" key="1">
    <citation type="journal article" date="2005" name="Genome Res.">
        <title>Living with two extremes: conclusions from the genome sequence of Natronomonas pharaonis.</title>
        <authorList>
            <person name="Falb M."/>
            <person name="Pfeiffer F."/>
            <person name="Palm P."/>
            <person name="Rodewald K."/>
            <person name="Hickmann V."/>
            <person name="Tittor J."/>
            <person name="Oesterhelt D."/>
        </authorList>
    </citation>
    <scope>NUCLEOTIDE SEQUENCE [LARGE SCALE GENOMIC DNA]</scope>
    <source>
        <strain evidence="2">ATCC 35678 / DSM 2160 / CIP 103997 / JCM 8858 / NBRC 14720 / NCIMB 2260 / Gabara</strain>
    </source>
</reference>
<protein>
    <submittedName>
        <fullName evidence="1">Uncharacterized protein</fullName>
    </submittedName>
</protein>